<evidence type="ECO:0000313" key="11">
    <source>
        <dbReference type="Proteomes" id="UP000437068"/>
    </source>
</evidence>
<accession>A0A6A3QGS8</accession>
<evidence type="ECO:0000313" key="13">
    <source>
        <dbReference type="Proteomes" id="UP000440732"/>
    </source>
</evidence>
<evidence type="ECO:0000313" key="3">
    <source>
        <dbReference type="EMBL" id="KAE9076146.1"/>
    </source>
</evidence>
<evidence type="ECO:0000256" key="1">
    <source>
        <dbReference type="SAM" id="MobiDB-lite"/>
    </source>
</evidence>
<evidence type="ECO:0000313" key="2">
    <source>
        <dbReference type="EMBL" id="KAE8928115.1"/>
    </source>
</evidence>
<dbReference type="Proteomes" id="UP000437068">
    <property type="component" value="Unassembled WGS sequence"/>
</dbReference>
<evidence type="ECO:0000313" key="5">
    <source>
        <dbReference type="EMBL" id="KAE9104545.1"/>
    </source>
</evidence>
<dbReference type="EMBL" id="QXGB01000021">
    <property type="protein sequence ID" value="KAE9236702.1"/>
    <property type="molecule type" value="Genomic_DNA"/>
</dbReference>
<evidence type="ECO:0000313" key="14">
    <source>
        <dbReference type="Proteomes" id="UP000441208"/>
    </source>
</evidence>
<evidence type="ECO:0000313" key="6">
    <source>
        <dbReference type="EMBL" id="KAE9184095.1"/>
    </source>
</evidence>
<dbReference type="EMBL" id="QXFX01000779">
    <property type="protein sequence ID" value="KAE9104545.1"/>
    <property type="molecule type" value="Genomic_DNA"/>
</dbReference>
<evidence type="ECO:0000313" key="4">
    <source>
        <dbReference type="EMBL" id="KAE9091249.1"/>
    </source>
</evidence>
<evidence type="ECO:0000313" key="8">
    <source>
        <dbReference type="EMBL" id="KAE9278634.1"/>
    </source>
</evidence>
<feature type="region of interest" description="Disordered" evidence="1">
    <location>
        <begin position="1"/>
        <end position="31"/>
    </location>
</feature>
<evidence type="ECO:0000313" key="12">
    <source>
        <dbReference type="Proteomes" id="UP000440367"/>
    </source>
</evidence>
<reference evidence="9 10" key="1">
    <citation type="submission" date="2018-08" db="EMBL/GenBank/DDBJ databases">
        <title>Genomic investigation of the strawberry pathogen Phytophthora fragariae indicates pathogenicity is determined by transcriptional variation in three key races.</title>
        <authorList>
            <person name="Adams T.M."/>
            <person name="Armitage A.D."/>
            <person name="Sobczyk M.K."/>
            <person name="Bates H.J."/>
            <person name="Dunwell J.M."/>
            <person name="Nellist C.F."/>
            <person name="Harrison R.J."/>
        </authorList>
    </citation>
    <scope>NUCLEOTIDE SEQUENCE [LARGE SCALE GENOMIC DNA]</scope>
    <source>
        <strain evidence="8 11">A4</strain>
        <strain evidence="6 12">BC-1</strain>
        <strain evidence="7 10">NOV-27</strain>
        <strain evidence="4 13">NOV-5</strain>
        <strain evidence="3 14">NOV-71</strain>
        <strain evidence="2 9">NOV-9</strain>
        <strain evidence="5 15">ONT-3</strain>
    </source>
</reference>
<gene>
    <name evidence="8" type="ORF">PF001_g25075</name>
    <name evidence="6" type="ORF">PF002_g26533</name>
    <name evidence="7" type="ORF">PF005_g936</name>
    <name evidence="4" type="ORF">PF006_g24967</name>
    <name evidence="3" type="ORF">PF007_g24741</name>
    <name evidence="2" type="ORF">PF009_g21733</name>
    <name evidence="5" type="ORF">PF010_g13340</name>
</gene>
<evidence type="ECO:0000313" key="7">
    <source>
        <dbReference type="EMBL" id="KAE9236702.1"/>
    </source>
</evidence>
<dbReference type="Proteomes" id="UP000441208">
    <property type="component" value="Unassembled WGS sequence"/>
</dbReference>
<sequence length="31" mass="3503">MLAGQALQRQGGRNVHSPEEIQDLKTLNRLE</sequence>
<evidence type="ECO:0000313" key="9">
    <source>
        <dbReference type="Proteomes" id="UP000429523"/>
    </source>
</evidence>
<dbReference type="Proteomes" id="UP000440732">
    <property type="component" value="Unassembled WGS sequence"/>
</dbReference>
<dbReference type="AlphaFoldDB" id="A0A6A3QGS8"/>
<name>A0A6A3QGS8_9STRA</name>
<dbReference type="EMBL" id="QXGD01002792">
    <property type="protein sequence ID" value="KAE9184095.1"/>
    <property type="molecule type" value="Genomic_DNA"/>
</dbReference>
<feature type="compositionally biased region" description="Basic and acidic residues" evidence="1">
    <location>
        <begin position="16"/>
        <end position="31"/>
    </location>
</feature>
<evidence type="ECO:0000313" key="15">
    <source>
        <dbReference type="Proteomes" id="UP000488956"/>
    </source>
</evidence>
<dbReference type="EMBL" id="QXGA01002842">
    <property type="protein sequence ID" value="KAE9091249.1"/>
    <property type="molecule type" value="Genomic_DNA"/>
</dbReference>
<evidence type="ECO:0000313" key="10">
    <source>
        <dbReference type="Proteomes" id="UP000433483"/>
    </source>
</evidence>
<dbReference type="Proteomes" id="UP000429523">
    <property type="component" value="Unassembled WGS sequence"/>
</dbReference>
<proteinExistence type="predicted"/>
<organism evidence="3 14">
    <name type="scientific">Phytophthora fragariae</name>
    <dbReference type="NCBI Taxonomy" id="53985"/>
    <lineage>
        <taxon>Eukaryota</taxon>
        <taxon>Sar</taxon>
        <taxon>Stramenopiles</taxon>
        <taxon>Oomycota</taxon>
        <taxon>Peronosporomycetes</taxon>
        <taxon>Peronosporales</taxon>
        <taxon>Peronosporaceae</taxon>
        <taxon>Phytophthora</taxon>
    </lineage>
</organism>
<dbReference type="EMBL" id="QXFZ01002535">
    <property type="protein sequence ID" value="KAE9076146.1"/>
    <property type="molecule type" value="Genomic_DNA"/>
</dbReference>
<dbReference type="EMBL" id="QXGE01002867">
    <property type="protein sequence ID" value="KAE9278634.1"/>
    <property type="molecule type" value="Genomic_DNA"/>
</dbReference>
<comment type="caution">
    <text evidence="3">The sequence shown here is derived from an EMBL/GenBank/DDBJ whole genome shotgun (WGS) entry which is preliminary data.</text>
</comment>
<keyword evidence="10" id="KW-1185">Reference proteome</keyword>
<dbReference type="EMBL" id="QXGF01001737">
    <property type="protein sequence ID" value="KAE8928115.1"/>
    <property type="molecule type" value="Genomic_DNA"/>
</dbReference>
<protein>
    <submittedName>
        <fullName evidence="3">Uncharacterized protein</fullName>
    </submittedName>
</protein>
<dbReference type="Proteomes" id="UP000488956">
    <property type="component" value="Unassembled WGS sequence"/>
</dbReference>
<dbReference type="OrthoDB" id="8034007at2759"/>
<dbReference type="Proteomes" id="UP000433483">
    <property type="component" value="Unassembled WGS sequence"/>
</dbReference>
<dbReference type="Proteomes" id="UP000440367">
    <property type="component" value="Unassembled WGS sequence"/>
</dbReference>